<dbReference type="EMBL" id="LAYC01000001">
    <property type="protein sequence ID" value="KYK59502.1"/>
    <property type="molecule type" value="Genomic_DNA"/>
</dbReference>
<dbReference type="CDD" id="cd14688">
    <property type="entry name" value="bZIP_YAP"/>
    <property type="match status" value="1"/>
</dbReference>
<reference evidence="2 3" key="1">
    <citation type="journal article" date="2016" name="Sci. Rep.">
        <title>Insights into Adaptations to a Near-Obligate Nematode Endoparasitic Lifestyle from the Finished Genome of Drechmeria coniospora.</title>
        <authorList>
            <person name="Zhang L."/>
            <person name="Zhou Z."/>
            <person name="Guo Q."/>
            <person name="Fokkens L."/>
            <person name="Miskei M."/>
            <person name="Pocsi I."/>
            <person name="Zhang W."/>
            <person name="Chen M."/>
            <person name="Wang L."/>
            <person name="Sun Y."/>
            <person name="Donzelli B.G."/>
            <person name="Gibson D.M."/>
            <person name="Nelson D.R."/>
            <person name="Luo J.G."/>
            <person name="Rep M."/>
            <person name="Liu H."/>
            <person name="Yang S."/>
            <person name="Wang J."/>
            <person name="Krasnoff S.B."/>
            <person name="Xu Y."/>
            <person name="Molnar I."/>
            <person name="Lin M."/>
        </authorList>
    </citation>
    <scope>NUCLEOTIDE SEQUENCE [LARGE SCALE GENOMIC DNA]</scope>
    <source>
        <strain evidence="2 3">ARSEF 6962</strain>
    </source>
</reference>
<dbReference type="InParanoid" id="A0A151GR76"/>
<evidence type="ECO:0000313" key="2">
    <source>
        <dbReference type="EMBL" id="KYK59502.1"/>
    </source>
</evidence>
<dbReference type="PANTHER" id="PTHR42070:SF1">
    <property type="entry name" value="FILAMENT ASSOCIATED PROTEIN, PUTATIVE (AFU_ORTHOLOGUE AFUA_8G06630)-RELATED"/>
    <property type="match status" value="1"/>
</dbReference>
<comment type="caution">
    <text evidence="2">The sequence shown here is derived from an EMBL/GenBank/DDBJ whole genome shotgun (WGS) entry which is preliminary data.</text>
</comment>
<dbReference type="GeneID" id="63713275"/>
<protein>
    <recommendedName>
        <fullName evidence="4">BZIP domain-containing protein</fullName>
    </recommendedName>
</protein>
<accession>A0A151GR76</accession>
<gene>
    <name evidence="2" type="ORF">DCS_00632</name>
</gene>
<name>A0A151GR76_DRECN</name>
<feature type="compositionally biased region" description="Low complexity" evidence="1">
    <location>
        <begin position="304"/>
        <end position="322"/>
    </location>
</feature>
<dbReference type="Proteomes" id="UP000076580">
    <property type="component" value="Chromosome 01"/>
</dbReference>
<evidence type="ECO:0008006" key="4">
    <source>
        <dbReference type="Google" id="ProtNLM"/>
    </source>
</evidence>
<evidence type="ECO:0000313" key="3">
    <source>
        <dbReference type="Proteomes" id="UP000076580"/>
    </source>
</evidence>
<dbReference type="PANTHER" id="PTHR42070">
    <property type="entry name" value="FILAMENT ASSOCIATED PROTEIN, PUTATIVE (AFU_ORTHOLOGUE AFUA_8G06630)-RELATED"/>
    <property type="match status" value="1"/>
</dbReference>
<evidence type="ECO:0000256" key="1">
    <source>
        <dbReference type="SAM" id="MobiDB-lite"/>
    </source>
</evidence>
<feature type="region of interest" description="Disordered" evidence="1">
    <location>
        <begin position="260"/>
        <end position="280"/>
    </location>
</feature>
<organism evidence="2 3">
    <name type="scientific">Drechmeria coniospora</name>
    <name type="common">Nematophagous fungus</name>
    <name type="synonym">Meria coniospora</name>
    <dbReference type="NCBI Taxonomy" id="98403"/>
    <lineage>
        <taxon>Eukaryota</taxon>
        <taxon>Fungi</taxon>
        <taxon>Dikarya</taxon>
        <taxon>Ascomycota</taxon>
        <taxon>Pezizomycotina</taxon>
        <taxon>Sordariomycetes</taxon>
        <taxon>Hypocreomycetidae</taxon>
        <taxon>Hypocreales</taxon>
        <taxon>Ophiocordycipitaceae</taxon>
        <taxon>Drechmeria</taxon>
    </lineage>
</organism>
<sequence length="429" mass="47059">MSTDDVPASKTVPVHGFLLVSVVFCSHDRLDHKLVQDESFDSTRAKVGGKQRVKKQKIKHHDGESAADAPHLAFSPASIANIRPMAASHAVARSFEHGKVTTHSDDVDKVQVLTPTSSSLCRYETSCPPTCRHQTPVRPAGPRTPADCIQLHASPHASVLGNTEVGQMSAPDTARTPSKKKANLARIRDNQRRSRARKKEYLQDLERRVRLWELYGTEASAEIQMAARKVAEENKQLRCLLNRYGVGDEYIHHYLQSGTVIPPSSPQGQPFRAGDPGPTVLSLQQLMQPRLPPAYDRTVQMAQTSQSSRETSMTSASTTSSSLWEPTQTMASSYGHQARQQMTLSPPAVDPPPHAPYSPPNFATTAATPRRLPFSGHASPSMLNDPRQAVAPTAQPMLLEGRATMGYQYMLPQYDDLTARNYGPSARGC</sequence>
<keyword evidence="3" id="KW-1185">Reference proteome</keyword>
<feature type="region of interest" description="Disordered" evidence="1">
    <location>
        <begin position="298"/>
        <end position="385"/>
    </location>
</feature>
<feature type="compositionally biased region" description="Pro residues" evidence="1">
    <location>
        <begin position="348"/>
        <end position="359"/>
    </location>
</feature>
<feature type="compositionally biased region" description="Polar residues" evidence="1">
    <location>
        <begin position="323"/>
        <end position="344"/>
    </location>
</feature>
<dbReference type="RefSeq" id="XP_040658854.1">
    <property type="nucleotide sequence ID" value="XM_040797971.1"/>
</dbReference>
<dbReference type="AlphaFoldDB" id="A0A151GR76"/>
<feature type="region of interest" description="Disordered" evidence="1">
    <location>
        <begin position="162"/>
        <end position="196"/>
    </location>
</feature>
<proteinExistence type="predicted"/>
<dbReference type="STRING" id="98403.A0A151GR76"/>